<dbReference type="PROSITE" id="PS51281">
    <property type="entry name" value="TAP_C"/>
    <property type="match status" value="1"/>
</dbReference>
<feature type="compositionally biased region" description="Low complexity" evidence="11">
    <location>
        <begin position="101"/>
        <end position="111"/>
    </location>
</feature>
<dbReference type="FunFam" id="3.10.450.50:FF:000013">
    <property type="entry name" value="mRNA export factor mex67"/>
    <property type="match status" value="1"/>
</dbReference>
<evidence type="ECO:0000256" key="3">
    <source>
        <dbReference type="ARBA" id="ARBA00022448"/>
    </source>
</evidence>
<dbReference type="AlphaFoldDB" id="E9DZG6"/>
<protein>
    <recommendedName>
        <fullName evidence="10">mRNA export factor MEX67</fullName>
    </recommendedName>
</protein>
<sequence>MAPRGPRADAAQRANRGATNRTKATTKGGIQKRRVGVTRTDVDGDLDMDSVGKQAARGPGTETKVSKAKTAKAAPGKPTRGTSAAAKSSLKHLEGKNSKLSAASSGRATRARGNGADLHFLRVHGLKQSKAASNPDGGLSDLLIFLERKASSFTTGGQTPHIDIKETHMVGDYVFIGAAKEDADEILKLNTFTFAGAQLEIVESTEDLPGQSKVTRSKEGQELAAKFQSILSQRYISANKLLKLDALASDAELVTMGMFQNPDLAQRSFKGLMVICDELFKTEDEKKEAIESISLANNSINDVSEVDSVATTFPYLKNLDMSGNQIANMAALERWKGKFKSLVTLYMTGNPIDTTDPNYKTTLLQWFPNLQDINGVQVRTAEEIAEQEAASRPKPIPQSGPDFRDVNGIGEKFLLEFFAAYDNDRQGLASRLYDDQSQFSLAIDTQSVRDKDAPAPMGWGSYIKVSRNLMKITYQNARVQRLFKGANVIYELWKGLPPTKHPNIKDDLSKWIMDCHPLPALADPTGQNPMGVDGLIIAVHGEFEEYDEKTNVVGKRSFSRSFVLGPGRPDKGPIRVVSDMLALRAFNALPNVFLAPNQAPGGSNNNTNTNSQHQAMIAELCKQTGMVPQYSEMCLAQVGWDFDKALVIFNEKKAELPSEAFAVPPQFLMARQKDSMDMLDGQ</sequence>
<evidence type="ECO:0000256" key="4">
    <source>
        <dbReference type="ARBA" id="ARBA00022490"/>
    </source>
</evidence>
<dbReference type="SUPFAM" id="SSF46934">
    <property type="entry name" value="UBA-like"/>
    <property type="match status" value="1"/>
</dbReference>
<evidence type="ECO:0000256" key="7">
    <source>
        <dbReference type="ARBA" id="ARBA00022816"/>
    </source>
</evidence>
<feature type="region of interest" description="Disordered" evidence="11">
    <location>
        <begin position="1"/>
        <end position="111"/>
    </location>
</feature>
<dbReference type="Pfam" id="PF03943">
    <property type="entry name" value="TAP_C"/>
    <property type="match status" value="1"/>
</dbReference>
<dbReference type="FunFam" id="3.80.10.10:FF:000296">
    <property type="entry name" value="mRNA export factor MEX67"/>
    <property type="match status" value="1"/>
</dbReference>
<dbReference type="GO" id="GO:0016973">
    <property type="term" value="P:poly(A)+ mRNA export from nucleus"/>
    <property type="evidence" value="ECO:0007669"/>
    <property type="project" value="TreeGrafter"/>
</dbReference>
<keyword evidence="15" id="KW-1185">Reference proteome</keyword>
<dbReference type="InParanoid" id="E9DZG6"/>
<dbReference type="Proteomes" id="UP000002499">
    <property type="component" value="Unassembled WGS sequence"/>
</dbReference>
<dbReference type="STRING" id="655827.E9DZG6"/>
<proteinExistence type="inferred from homology"/>
<dbReference type="GO" id="GO:0042272">
    <property type="term" value="C:nuclear RNA export factor complex"/>
    <property type="evidence" value="ECO:0007669"/>
    <property type="project" value="UniProtKB-ARBA"/>
</dbReference>
<dbReference type="EMBL" id="GL698486">
    <property type="protein sequence ID" value="EFY90898.1"/>
    <property type="molecule type" value="Genomic_DNA"/>
</dbReference>
<evidence type="ECO:0000256" key="11">
    <source>
        <dbReference type="SAM" id="MobiDB-lite"/>
    </source>
</evidence>
<evidence type="ECO:0000256" key="2">
    <source>
        <dbReference type="ARBA" id="ARBA00009285"/>
    </source>
</evidence>
<dbReference type="SMART" id="SM00804">
    <property type="entry name" value="TAP_C"/>
    <property type="match status" value="1"/>
</dbReference>
<dbReference type="Pfam" id="PF22602">
    <property type="entry name" value="NXF_NTF2"/>
    <property type="match status" value="1"/>
</dbReference>
<evidence type="ECO:0000256" key="5">
    <source>
        <dbReference type="ARBA" id="ARBA00022614"/>
    </source>
</evidence>
<comment type="function">
    <text evidence="9">Involved in the export of mRNA from the nucleus to the cytoplasm.</text>
</comment>
<comment type="similarity">
    <text evidence="2">Belongs to the NXF family.</text>
</comment>
<dbReference type="InterPro" id="IPR009060">
    <property type="entry name" value="UBA-like_sf"/>
</dbReference>
<reference evidence="14 15" key="1">
    <citation type="journal article" date="2011" name="PLoS Genet.">
        <title>Genome sequencing and comparative transcriptomics of the model entomopathogenic fungi Metarhizium anisopliae and M. acridum.</title>
        <authorList>
            <person name="Gao Q."/>
            <person name="Jin K."/>
            <person name="Ying S.H."/>
            <person name="Zhang Y."/>
            <person name="Xiao G."/>
            <person name="Shang Y."/>
            <person name="Duan Z."/>
            <person name="Hu X."/>
            <person name="Xie X.Q."/>
            <person name="Zhou G."/>
            <person name="Peng G."/>
            <person name="Luo Z."/>
            <person name="Huang W."/>
            <person name="Wang B."/>
            <person name="Fang W."/>
            <person name="Wang S."/>
            <person name="Zhong Y."/>
            <person name="Ma L.J."/>
            <person name="St Leger R.J."/>
            <person name="Zhao G.P."/>
            <person name="Pei Y."/>
            <person name="Feng M.G."/>
            <person name="Xia Y."/>
            <person name="Wang C."/>
        </authorList>
    </citation>
    <scope>NUCLEOTIDE SEQUENCE [LARGE SCALE GENOMIC DNA]</scope>
    <source>
        <strain evidence="14 15">CQMa 102</strain>
    </source>
</reference>
<evidence type="ECO:0000256" key="1">
    <source>
        <dbReference type="ARBA" id="ARBA00004123"/>
    </source>
</evidence>
<dbReference type="eggNOG" id="KOG3763">
    <property type="taxonomic scope" value="Eukaryota"/>
</dbReference>
<evidence type="ECO:0000256" key="10">
    <source>
        <dbReference type="ARBA" id="ARBA00069694"/>
    </source>
</evidence>
<organism evidence="15">
    <name type="scientific">Metarhizium acridum (strain CQMa 102)</name>
    <dbReference type="NCBI Taxonomy" id="655827"/>
    <lineage>
        <taxon>Eukaryota</taxon>
        <taxon>Fungi</taxon>
        <taxon>Dikarya</taxon>
        <taxon>Ascomycota</taxon>
        <taxon>Pezizomycotina</taxon>
        <taxon>Sordariomycetes</taxon>
        <taxon>Hypocreomycetidae</taxon>
        <taxon>Hypocreales</taxon>
        <taxon>Clavicipitaceae</taxon>
        <taxon>Metarhizium</taxon>
    </lineage>
</organism>
<dbReference type="SUPFAM" id="SSF54427">
    <property type="entry name" value="NTF2-like"/>
    <property type="match status" value="1"/>
</dbReference>
<dbReference type="FunCoup" id="E9DZG6">
    <property type="interactions" value="474"/>
</dbReference>
<dbReference type="InterPro" id="IPR030217">
    <property type="entry name" value="NXF_fam"/>
</dbReference>
<dbReference type="PANTHER" id="PTHR10662">
    <property type="entry name" value="NUCLEAR RNA EXPORT FACTOR"/>
    <property type="match status" value="1"/>
</dbReference>
<dbReference type="InterPro" id="IPR005637">
    <property type="entry name" value="TAP_C_dom"/>
</dbReference>
<dbReference type="OMA" id="YGGHEAW"/>
<evidence type="ECO:0000313" key="15">
    <source>
        <dbReference type="Proteomes" id="UP000002499"/>
    </source>
</evidence>
<dbReference type="SUPFAM" id="SSF52058">
    <property type="entry name" value="L domain-like"/>
    <property type="match status" value="1"/>
</dbReference>
<evidence type="ECO:0000259" key="12">
    <source>
        <dbReference type="PROSITE" id="PS50177"/>
    </source>
</evidence>
<dbReference type="Gene3D" id="1.10.8.10">
    <property type="entry name" value="DNA helicase RuvA subunit, C-terminal domain"/>
    <property type="match status" value="1"/>
</dbReference>
<dbReference type="HOGENOM" id="CLU_024991_1_0_1"/>
<evidence type="ECO:0000256" key="9">
    <source>
        <dbReference type="ARBA" id="ARBA00055253"/>
    </source>
</evidence>
<dbReference type="PROSITE" id="PS50177">
    <property type="entry name" value="NTF2_DOMAIN"/>
    <property type="match status" value="1"/>
</dbReference>
<evidence type="ECO:0000259" key="13">
    <source>
        <dbReference type="PROSITE" id="PS51281"/>
    </source>
</evidence>
<keyword evidence="5" id="KW-0433">Leucine-rich repeat</keyword>
<keyword evidence="3" id="KW-0813">Transport</keyword>
<evidence type="ECO:0000256" key="8">
    <source>
        <dbReference type="ARBA" id="ARBA00023242"/>
    </source>
</evidence>
<dbReference type="InterPro" id="IPR002075">
    <property type="entry name" value="NTF2_dom"/>
</dbReference>
<dbReference type="Gene3D" id="3.10.450.50">
    <property type="match status" value="1"/>
</dbReference>
<dbReference type="InterPro" id="IPR018222">
    <property type="entry name" value="Nuclear_transport_factor_2_euk"/>
</dbReference>
<dbReference type="GO" id="GO:0003723">
    <property type="term" value="F:RNA binding"/>
    <property type="evidence" value="ECO:0007669"/>
    <property type="project" value="TreeGrafter"/>
</dbReference>
<evidence type="ECO:0000313" key="14">
    <source>
        <dbReference type="EMBL" id="EFY90898.1"/>
    </source>
</evidence>
<gene>
    <name evidence="14" type="ORF">MAC_03014</name>
</gene>
<keyword evidence="7" id="KW-0509">mRNA transport</keyword>
<keyword evidence="4" id="KW-0963">Cytoplasm</keyword>
<dbReference type="OrthoDB" id="25872at2759"/>
<dbReference type="FunFam" id="1.10.8.10:FF:000018">
    <property type="entry name" value="Nuclear RNA export factor 1"/>
    <property type="match status" value="1"/>
</dbReference>
<feature type="domain" description="TAP-C" evidence="13">
    <location>
        <begin position="611"/>
        <end position="664"/>
    </location>
</feature>
<dbReference type="CDD" id="cd14342">
    <property type="entry name" value="UBA_TAP-C"/>
    <property type="match status" value="1"/>
</dbReference>
<comment type="subcellular location">
    <subcellularLocation>
        <location evidence="1">Nucleus</location>
    </subcellularLocation>
</comment>
<accession>E9DZG6</accession>
<dbReference type="Gene3D" id="3.80.10.10">
    <property type="entry name" value="Ribonuclease Inhibitor"/>
    <property type="match status" value="1"/>
</dbReference>
<keyword evidence="6" id="KW-0677">Repeat</keyword>
<dbReference type="PROSITE" id="PS51450">
    <property type="entry name" value="LRR"/>
    <property type="match status" value="1"/>
</dbReference>
<dbReference type="PANTHER" id="PTHR10662:SF22">
    <property type="entry name" value="NUCLEAR RNA EXPORT FACTOR 1"/>
    <property type="match status" value="1"/>
</dbReference>
<evidence type="ECO:0000256" key="6">
    <source>
        <dbReference type="ARBA" id="ARBA00022737"/>
    </source>
</evidence>
<dbReference type="InterPro" id="IPR032675">
    <property type="entry name" value="LRR_dom_sf"/>
</dbReference>
<dbReference type="InterPro" id="IPR032710">
    <property type="entry name" value="NTF2-like_dom_sf"/>
</dbReference>
<keyword evidence="8" id="KW-0539">Nucleus</keyword>
<dbReference type="InterPro" id="IPR001611">
    <property type="entry name" value="Leu-rich_rpt"/>
</dbReference>
<name>E9DZG6_METAQ</name>
<feature type="domain" description="NTF2" evidence="12">
    <location>
        <begin position="409"/>
        <end position="583"/>
    </location>
</feature>